<dbReference type="FunFam" id="2.170.120.12:FF:000003">
    <property type="entry name" value="Dna-directed rna polymerases i and iii subunit"/>
    <property type="match status" value="1"/>
</dbReference>
<dbReference type="GO" id="GO:0005736">
    <property type="term" value="C:RNA polymerase I complex"/>
    <property type="evidence" value="ECO:0007669"/>
    <property type="project" value="TreeGrafter"/>
</dbReference>
<comment type="caution">
    <text evidence="8">The sequence shown here is derived from an EMBL/GenBank/DDBJ whole genome shotgun (WGS) entry which is preliminary data.</text>
</comment>
<dbReference type="SUPFAM" id="SSF55257">
    <property type="entry name" value="RBP11-like subunits of RNA polymerase"/>
    <property type="match status" value="1"/>
</dbReference>
<evidence type="ECO:0000256" key="1">
    <source>
        <dbReference type="ARBA" id="ARBA00004123"/>
    </source>
</evidence>
<evidence type="ECO:0000256" key="4">
    <source>
        <dbReference type="ARBA" id="ARBA00023163"/>
    </source>
</evidence>
<dbReference type="Proteomes" id="UP001212152">
    <property type="component" value="Unassembled WGS sequence"/>
</dbReference>
<accession>A0AAD5TKQ7</accession>
<evidence type="ECO:0000313" key="9">
    <source>
        <dbReference type="Proteomes" id="UP001212152"/>
    </source>
</evidence>
<organism evidence="8 9">
    <name type="scientific">Geranomyces variabilis</name>
    <dbReference type="NCBI Taxonomy" id="109894"/>
    <lineage>
        <taxon>Eukaryota</taxon>
        <taxon>Fungi</taxon>
        <taxon>Fungi incertae sedis</taxon>
        <taxon>Chytridiomycota</taxon>
        <taxon>Chytridiomycota incertae sedis</taxon>
        <taxon>Chytridiomycetes</taxon>
        <taxon>Spizellomycetales</taxon>
        <taxon>Powellomycetaceae</taxon>
        <taxon>Geranomyces</taxon>
    </lineage>
</organism>
<gene>
    <name evidence="8" type="primary">POLR1C</name>
    <name evidence="8" type="ORF">HDU87_003031</name>
</gene>
<dbReference type="GO" id="GO:0003677">
    <property type="term" value="F:DNA binding"/>
    <property type="evidence" value="ECO:0007669"/>
    <property type="project" value="InterPro"/>
</dbReference>
<keyword evidence="9" id="KW-1185">Reference proteome</keyword>
<dbReference type="PROSITE" id="PS00446">
    <property type="entry name" value="RNA_POL_D_30KD"/>
    <property type="match status" value="1"/>
</dbReference>
<dbReference type="InterPro" id="IPR011263">
    <property type="entry name" value="DNA-dir_RNA_pol_RpoA/D/Rpb3"/>
</dbReference>
<dbReference type="HAMAP" id="MF_00320">
    <property type="entry name" value="RNApol_arch_Rpo3"/>
    <property type="match status" value="1"/>
</dbReference>
<evidence type="ECO:0000256" key="3">
    <source>
        <dbReference type="ARBA" id="ARBA00022478"/>
    </source>
</evidence>
<dbReference type="EMBL" id="JADGJQ010000021">
    <property type="protein sequence ID" value="KAJ3179421.1"/>
    <property type="molecule type" value="Genomic_DNA"/>
</dbReference>
<dbReference type="Gene3D" id="3.30.1360.10">
    <property type="entry name" value="RNA polymerase, RBP11-like subunit"/>
    <property type="match status" value="1"/>
</dbReference>
<dbReference type="GO" id="GO:0003899">
    <property type="term" value="F:DNA-directed RNA polymerase activity"/>
    <property type="evidence" value="ECO:0007669"/>
    <property type="project" value="InterPro"/>
</dbReference>
<dbReference type="Pfam" id="PF01000">
    <property type="entry name" value="RNA_pol_A_bac"/>
    <property type="match status" value="1"/>
</dbReference>
<dbReference type="CDD" id="cd07032">
    <property type="entry name" value="RNAP_I_II_AC40"/>
    <property type="match status" value="1"/>
</dbReference>
<evidence type="ECO:0000256" key="2">
    <source>
        <dbReference type="ARBA" id="ARBA00022083"/>
    </source>
</evidence>
<keyword evidence="5" id="KW-0539">Nucleus</keyword>
<sequence length="355" mass="38988">MPDTASSVAEMRKRVVLHADRVAHPSSMEFPGNFPGEDLAWDLERFKKDFRIVIGHIGKDDMEFDMIGVDAAVANAFRRILIGEVPTMAIEKVFVINNTSIMHDEILAQRLGLIPIKADPQAFALRRGTADEPTDLNTIVFKLTVRCEKNLDAPAGAVHPDDKFINSNVLSSHLSWVPQGEQETRFADDPCRPVIPDILITKMRPGQEIDLEAHCQKGIGKEHAKWSPVATASYRLLPDIQILKPITGDAATRFAKCFPPGVIAVSPNAAGIPEATVVNPRKDTVSREVLRHAEFEDKVRLTRIRDHFIFSIESTGIIRPEKLFPEAANILIKKCKALKAALAASGALDSGAGGE</sequence>
<dbReference type="SUPFAM" id="SSF56553">
    <property type="entry name" value="Insert subdomain of RNA polymerase alpha subunit"/>
    <property type="match status" value="1"/>
</dbReference>
<dbReference type="InterPro" id="IPR001514">
    <property type="entry name" value="DNA-dir_RNA_pol_30-40kDasu_CS"/>
</dbReference>
<dbReference type="GO" id="GO:0046983">
    <property type="term" value="F:protein dimerization activity"/>
    <property type="evidence" value="ECO:0007669"/>
    <property type="project" value="InterPro"/>
</dbReference>
<comment type="similarity">
    <text evidence="6">Belongs to the archaeal Rpo3/eukaryotic RPB3 RNA polymerase subunit family.</text>
</comment>
<evidence type="ECO:0000256" key="6">
    <source>
        <dbReference type="ARBA" id="ARBA00025804"/>
    </source>
</evidence>
<keyword evidence="4" id="KW-0804">Transcription</keyword>
<protein>
    <recommendedName>
        <fullName evidence="2">DNA-directed RNA polymerases I and III subunit RPAC1</fullName>
    </recommendedName>
</protein>
<keyword evidence="3 8" id="KW-0240">DNA-directed RNA polymerase</keyword>
<dbReference type="InterPro" id="IPR050518">
    <property type="entry name" value="Rpo3/RPB3_RNA_Pol_subunit"/>
</dbReference>
<dbReference type="PANTHER" id="PTHR11800">
    <property type="entry name" value="DNA-DIRECTED RNA POLYMERASE"/>
    <property type="match status" value="1"/>
</dbReference>
<dbReference type="SMART" id="SM00662">
    <property type="entry name" value="RPOLD"/>
    <property type="match status" value="1"/>
</dbReference>
<dbReference type="InterPro" id="IPR022842">
    <property type="entry name" value="RNAP_Rpo3/Rpb3/RPAC1"/>
</dbReference>
<dbReference type="GO" id="GO:0055029">
    <property type="term" value="C:nuclear DNA-directed RNA polymerase complex"/>
    <property type="evidence" value="ECO:0007669"/>
    <property type="project" value="UniProtKB-ARBA"/>
</dbReference>
<dbReference type="InterPro" id="IPR036643">
    <property type="entry name" value="RNApol_insert_sf"/>
</dbReference>
<dbReference type="InterPro" id="IPR011262">
    <property type="entry name" value="DNA-dir_RNA_pol_insert"/>
</dbReference>
<dbReference type="InterPro" id="IPR033901">
    <property type="entry name" value="RNAPI/III_AC40"/>
</dbReference>
<dbReference type="GO" id="GO:0006351">
    <property type="term" value="P:DNA-templated transcription"/>
    <property type="evidence" value="ECO:0007669"/>
    <property type="project" value="InterPro"/>
</dbReference>
<dbReference type="GO" id="GO:0005666">
    <property type="term" value="C:RNA polymerase III complex"/>
    <property type="evidence" value="ECO:0007669"/>
    <property type="project" value="TreeGrafter"/>
</dbReference>
<name>A0AAD5TKQ7_9FUNG</name>
<dbReference type="InterPro" id="IPR036603">
    <property type="entry name" value="RBP11-like"/>
</dbReference>
<dbReference type="Gene3D" id="2.170.120.12">
    <property type="entry name" value="DNA-directed RNA polymerase, insert domain"/>
    <property type="match status" value="1"/>
</dbReference>
<dbReference type="Pfam" id="PF01193">
    <property type="entry name" value="RNA_pol_L"/>
    <property type="match status" value="1"/>
</dbReference>
<comment type="subcellular location">
    <subcellularLocation>
        <location evidence="1">Nucleus</location>
    </subcellularLocation>
</comment>
<evidence type="ECO:0000256" key="5">
    <source>
        <dbReference type="ARBA" id="ARBA00023242"/>
    </source>
</evidence>
<proteinExistence type="inferred from homology"/>
<evidence type="ECO:0000313" key="8">
    <source>
        <dbReference type="EMBL" id="KAJ3179421.1"/>
    </source>
</evidence>
<feature type="domain" description="DNA-directed RNA polymerase RpoA/D/Rpb3-type" evidence="7">
    <location>
        <begin position="61"/>
        <end position="341"/>
    </location>
</feature>
<evidence type="ECO:0000259" key="7">
    <source>
        <dbReference type="SMART" id="SM00662"/>
    </source>
</evidence>
<dbReference type="PANTHER" id="PTHR11800:SF13">
    <property type="entry name" value="DNA-DIRECTED RNA POLYMERASES I AND III SUBUNIT RPAC1"/>
    <property type="match status" value="1"/>
</dbReference>
<reference evidence="8" key="1">
    <citation type="submission" date="2020-05" db="EMBL/GenBank/DDBJ databases">
        <title>Phylogenomic resolution of chytrid fungi.</title>
        <authorList>
            <person name="Stajich J.E."/>
            <person name="Amses K."/>
            <person name="Simmons R."/>
            <person name="Seto K."/>
            <person name="Myers J."/>
            <person name="Bonds A."/>
            <person name="Quandt C.A."/>
            <person name="Barry K."/>
            <person name="Liu P."/>
            <person name="Grigoriev I."/>
            <person name="Longcore J.E."/>
            <person name="James T.Y."/>
        </authorList>
    </citation>
    <scope>NUCLEOTIDE SEQUENCE</scope>
    <source>
        <strain evidence="8">JEL0379</strain>
    </source>
</reference>
<dbReference type="AlphaFoldDB" id="A0AAD5TKQ7"/>